<reference evidence="2 3" key="1">
    <citation type="journal article" date="2005" name="Int. J. Syst. Evol. Microbiol.">
        <title>Bacillus litoralis sp. nov., isolated from a tidal flat of the Yellow Sea in Korea.</title>
        <authorList>
            <person name="Yoon J.H."/>
            <person name="Oh T.K."/>
        </authorList>
    </citation>
    <scope>NUCLEOTIDE SEQUENCE [LARGE SCALE GENOMIC DNA]</scope>
    <source>
        <strain evidence="2 3">SW-211</strain>
    </source>
</reference>
<dbReference type="GO" id="GO:0016787">
    <property type="term" value="F:hydrolase activity"/>
    <property type="evidence" value="ECO:0007669"/>
    <property type="project" value="InterPro"/>
</dbReference>
<evidence type="ECO:0000313" key="2">
    <source>
        <dbReference type="EMBL" id="TXC91040.1"/>
    </source>
</evidence>
<dbReference type="EMBL" id="VOQF01000005">
    <property type="protein sequence ID" value="TXC91040.1"/>
    <property type="molecule type" value="Genomic_DNA"/>
</dbReference>
<sequence length="507" mass="58988">MDNKKLKKTVLLLFWFTILIPMIFPSTKAVSHSINSSKIKYSAAQSYYHTHRYLSTNKQHMKISENATKTEPPKKFNPLGEIEFSKEKYHSLLQKNSEENETHAVSKFPYHRFDVKVDQDIQPSDMLSLHWEGKSLAGRQVTMYAWNLAEDKWIAVDQKVAGETNFELNGTITADQYVENKKVSVIVQDQVLPLSKGYDYSFVWMTDTQYYAQDHPAIFKSITEWIAQNKDVMNIKYVFHSGDIVNKGKDEKQWRRASAHMNTLDVAKIPYGVLPGNHDEGDHLTYYRQYFGKARFQNKGYYGGSYENNRGHYDLISVDGKDYVFVYMGWDVEDKDIEWMNDVLQQYSDRTAILSLHSYLEKNGKRNREGNKIYEKVVMTNKNVVAVLSGHYHGSKHRVDEIDDNQDGIIDRTVYQLLADYQKAPNGGNGFIRLLHFDKETNTIDVETYSPYVNQYSYYDPIKHPDKDQFTMNIDLQQSKKMISTTLFEVNVYKKIDGYKVAESVAY</sequence>
<dbReference type="Proteomes" id="UP000321363">
    <property type="component" value="Unassembled WGS sequence"/>
</dbReference>
<dbReference type="SUPFAM" id="SSF56300">
    <property type="entry name" value="Metallo-dependent phosphatases"/>
    <property type="match status" value="1"/>
</dbReference>
<dbReference type="RefSeq" id="WP_146947744.1">
    <property type="nucleotide sequence ID" value="NZ_VOQF01000005.1"/>
</dbReference>
<dbReference type="InterPro" id="IPR004843">
    <property type="entry name" value="Calcineurin-like_PHP"/>
</dbReference>
<dbReference type="AlphaFoldDB" id="A0A5C6W288"/>
<comment type="caution">
    <text evidence="2">The sequence shown here is derived from an EMBL/GenBank/DDBJ whole genome shotgun (WGS) entry which is preliminary data.</text>
</comment>
<proteinExistence type="predicted"/>
<dbReference type="PANTHER" id="PTHR43143">
    <property type="entry name" value="METALLOPHOSPHOESTERASE, CALCINEURIN SUPERFAMILY"/>
    <property type="match status" value="1"/>
</dbReference>
<accession>A0A5C6W288</accession>
<dbReference type="PANTHER" id="PTHR43143:SF5">
    <property type="entry name" value="SECRETED PROTEIN"/>
    <property type="match status" value="1"/>
</dbReference>
<dbReference type="Gene3D" id="3.60.21.10">
    <property type="match status" value="1"/>
</dbReference>
<feature type="domain" description="Calcineurin-like phosphoesterase" evidence="1">
    <location>
        <begin position="202"/>
        <end position="394"/>
    </location>
</feature>
<evidence type="ECO:0000313" key="3">
    <source>
        <dbReference type="Proteomes" id="UP000321363"/>
    </source>
</evidence>
<keyword evidence="3" id="KW-1185">Reference proteome</keyword>
<name>A0A5C6W288_9BACI</name>
<dbReference type="InterPro" id="IPR029052">
    <property type="entry name" value="Metallo-depent_PP-like"/>
</dbReference>
<dbReference type="Pfam" id="PF00149">
    <property type="entry name" value="Metallophos"/>
    <property type="match status" value="1"/>
</dbReference>
<dbReference type="InterPro" id="IPR051918">
    <property type="entry name" value="STPP_CPPED1"/>
</dbReference>
<dbReference type="OrthoDB" id="9772095at2"/>
<protein>
    <recommendedName>
        <fullName evidence="1">Calcineurin-like phosphoesterase domain-containing protein</fullName>
    </recommendedName>
</protein>
<evidence type="ECO:0000259" key="1">
    <source>
        <dbReference type="Pfam" id="PF00149"/>
    </source>
</evidence>
<organism evidence="2 3">
    <name type="scientific">Metabacillus litoralis</name>
    <dbReference type="NCBI Taxonomy" id="152268"/>
    <lineage>
        <taxon>Bacteria</taxon>
        <taxon>Bacillati</taxon>
        <taxon>Bacillota</taxon>
        <taxon>Bacilli</taxon>
        <taxon>Bacillales</taxon>
        <taxon>Bacillaceae</taxon>
        <taxon>Metabacillus</taxon>
    </lineage>
</organism>
<gene>
    <name evidence="2" type="ORF">FS935_09025</name>
</gene>